<proteinExistence type="predicted"/>
<evidence type="ECO:0000313" key="2">
    <source>
        <dbReference type="Proteomes" id="UP000018957"/>
    </source>
</evidence>
<dbReference type="AlphaFoldDB" id="W3V954"/>
<dbReference type="EMBL" id="AYSJ01000011">
    <property type="protein sequence ID" value="ETS31564.1"/>
    <property type="molecule type" value="Genomic_DNA"/>
</dbReference>
<name>W3V954_9GAMM</name>
<keyword evidence="2" id="KW-1185">Reference proteome</keyword>
<gene>
    <name evidence="1" type="ORF">PTE_02252</name>
</gene>
<evidence type="ECO:0000313" key="1">
    <source>
        <dbReference type="EMBL" id="ETS31564.1"/>
    </source>
</evidence>
<organism evidence="1 2">
    <name type="scientific">Photorhabdus khanii NC19</name>
    <dbReference type="NCBI Taxonomy" id="1004151"/>
    <lineage>
        <taxon>Bacteria</taxon>
        <taxon>Pseudomonadati</taxon>
        <taxon>Pseudomonadota</taxon>
        <taxon>Gammaproteobacteria</taxon>
        <taxon>Enterobacterales</taxon>
        <taxon>Morganellaceae</taxon>
        <taxon>Photorhabdus</taxon>
    </lineage>
</organism>
<dbReference type="Proteomes" id="UP000018957">
    <property type="component" value="Unassembled WGS sequence"/>
</dbReference>
<sequence>MTSTFQRFPFFRLLFSASGTRAGRYYTLSVLMTGFVQLASGLRLLFTSCLSEETQVKYHFALTVRITLCCFPSLYTRHLSSCLFVGCTHSPRSHSYLCSRGFAPLPPRCILKSIGYRYICLPFSAITIAARFISNCWLIHMG</sequence>
<protein>
    <submittedName>
        <fullName evidence="1">Uncharacterized protein</fullName>
    </submittedName>
</protein>
<accession>W3V954</accession>
<reference evidence="1 2" key="1">
    <citation type="submission" date="2013-11" db="EMBL/GenBank/DDBJ databases">
        <title>Elucidation of the Photorhabdus temperata genome and generation of transposon mutant library to identify motility mutants.</title>
        <authorList>
            <person name="Hurst S.G.IV."/>
            <person name="Micheals B."/>
            <person name="Abebe-Akele F."/>
            <person name="Rowedder H."/>
            <person name="Bullock H."/>
            <person name="Jackobeck R."/>
            <person name="Janicki E."/>
            <person name="Tisa L.S."/>
        </authorList>
    </citation>
    <scope>NUCLEOTIDE SEQUENCE [LARGE SCALE GENOMIC DNA]</scope>
    <source>
        <strain evidence="1 2">NC19</strain>
    </source>
</reference>
<comment type="caution">
    <text evidence="1">The sequence shown here is derived from an EMBL/GenBank/DDBJ whole genome shotgun (WGS) entry which is preliminary data.</text>
</comment>